<organism evidence="2 3">
    <name type="scientific">Neoarthrinium moseri</name>
    <dbReference type="NCBI Taxonomy" id="1658444"/>
    <lineage>
        <taxon>Eukaryota</taxon>
        <taxon>Fungi</taxon>
        <taxon>Dikarya</taxon>
        <taxon>Ascomycota</taxon>
        <taxon>Pezizomycotina</taxon>
        <taxon>Sordariomycetes</taxon>
        <taxon>Xylariomycetidae</taxon>
        <taxon>Amphisphaeriales</taxon>
        <taxon>Apiosporaceae</taxon>
        <taxon>Neoarthrinium</taxon>
    </lineage>
</organism>
<feature type="compositionally biased region" description="Basic residues" evidence="1">
    <location>
        <begin position="219"/>
        <end position="248"/>
    </location>
</feature>
<protein>
    <submittedName>
        <fullName evidence="2">Uncharacterized protein</fullName>
    </submittedName>
</protein>
<gene>
    <name evidence="2" type="ORF">JX265_014010</name>
</gene>
<name>A0A9P9W7F2_9PEZI</name>
<sequence>MSTSSTPIAPMDYLNRVSSDQEGTSGHSVRIFATFGLPDEDFFSVDIHQSLEVFDTLRIGDSPGIGPRTDETLSLRYDQYESEQQLYAERPKISPADNTFLVFEEPPSYQAFGHFFDDEEGTLDYSMSDETSAMDKPFLVDLADEAFLDASSPFPTWSQGSSMETDLDIDGLGVLLDEQDTLAPECQSCSSAANGPESQLQTQPIIIDLTNSSNEPSKTRNKGPRASGKHRKKKVETSRRSRNPRGIRKGASSKPSASCRAEKYMPRHGVESCVRIVEVQRRSTEGPQLFTWNRRNIAWEDTNKRNLADFVDAKDWPCISFKILVNGSASLYVTWQNEVAMFTVEDDFTNECASVSGYKFQRQIMDGGAVLTLDWEPIDRYRS</sequence>
<dbReference type="EMBL" id="JAFIMR010000117">
    <property type="protein sequence ID" value="KAI1846945.1"/>
    <property type="molecule type" value="Genomic_DNA"/>
</dbReference>
<dbReference type="AlphaFoldDB" id="A0A9P9W7F2"/>
<evidence type="ECO:0000256" key="1">
    <source>
        <dbReference type="SAM" id="MobiDB-lite"/>
    </source>
</evidence>
<evidence type="ECO:0000313" key="3">
    <source>
        <dbReference type="Proteomes" id="UP000829685"/>
    </source>
</evidence>
<keyword evidence="3" id="KW-1185">Reference proteome</keyword>
<dbReference type="Proteomes" id="UP000829685">
    <property type="component" value="Unassembled WGS sequence"/>
</dbReference>
<evidence type="ECO:0000313" key="2">
    <source>
        <dbReference type="EMBL" id="KAI1846945.1"/>
    </source>
</evidence>
<accession>A0A9P9W7F2</accession>
<feature type="region of interest" description="Disordered" evidence="1">
    <location>
        <begin position="209"/>
        <end position="261"/>
    </location>
</feature>
<proteinExistence type="predicted"/>
<comment type="caution">
    <text evidence="2">The sequence shown here is derived from an EMBL/GenBank/DDBJ whole genome shotgun (WGS) entry which is preliminary data.</text>
</comment>
<reference evidence="2" key="1">
    <citation type="submission" date="2021-03" db="EMBL/GenBank/DDBJ databases">
        <title>Revisited historic fungal species revealed as producer of novel bioactive compounds through whole genome sequencing and comparative genomics.</title>
        <authorList>
            <person name="Vignolle G.A."/>
            <person name="Hochenegger N."/>
            <person name="Mach R.L."/>
            <person name="Mach-Aigner A.R."/>
            <person name="Javad Rahimi M."/>
            <person name="Salim K.A."/>
            <person name="Chan C.M."/>
            <person name="Lim L.B.L."/>
            <person name="Cai F."/>
            <person name="Druzhinina I.S."/>
            <person name="U'Ren J.M."/>
            <person name="Derntl C."/>
        </authorList>
    </citation>
    <scope>NUCLEOTIDE SEQUENCE</scope>
    <source>
        <strain evidence="2">TUCIM 5799</strain>
    </source>
</reference>